<evidence type="ECO:0000259" key="9">
    <source>
        <dbReference type="Pfam" id="PF13720"/>
    </source>
</evidence>
<dbReference type="InterPro" id="IPR011004">
    <property type="entry name" value="Trimer_LpxA-like_sf"/>
</dbReference>
<keyword evidence="2 8" id="KW-0444">Lipid biosynthesis</keyword>
<dbReference type="SUPFAM" id="SSF51161">
    <property type="entry name" value="Trimeric LpxA-like enzymes"/>
    <property type="match status" value="1"/>
</dbReference>
<dbReference type="InterPro" id="IPR018357">
    <property type="entry name" value="Hexapep_transf_CS"/>
</dbReference>
<dbReference type="InterPro" id="IPR029098">
    <property type="entry name" value="Acetyltransf_C"/>
</dbReference>
<dbReference type="Pfam" id="PF00132">
    <property type="entry name" value="Hexapep"/>
    <property type="match status" value="1"/>
</dbReference>
<dbReference type="RefSeq" id="WP_205050226.1">
    <property type="nucleotide sequence ID" value="NZ_JACJKX010000007.1"/>
</dbReference>
<dbReference type="Gene3D" id="2.160.10.10">
    <property type="entry name" value="Hexapeptide repeat proteins"/>
    <property type="match status" value="1"/>
</dbReference>
<sequence length="266" mass="28460">MAKIHHFSLVDPSAELADDVVVGPFCVIGPKVKIGAGTELISHVNILGNTQIGERNRIFPNASVGCEPQDKKYKGEDTRLIIGDDNVIREHVTIATGTVQDHGITVVGNRNLFMANVHIAHDCIIGDDTILANNVGLAGHSIVANRAIIGGQAGVHQFCRIGEGAMVGGGSILVMDVPPFVICNGNPAEPHGLNIVGLRRAGYDLKALNAFKAAYKVIYRDGLRIAEAVQALDVIIANNPQVSRELKLMRDFIASSERGIIRPKND</sequence>
<comment type="catalytic activity">
    <reaction evidence="8">
        <text>a (3R)-hydroxyacyl-[ACP] + UDP-N-acetyl-alpha-D-glucosamine = a UDP-3-O-[(3R)-3-hydroxyacyl]-N-acetyl-alpha-D-glucosamine + holo-[ACP]</text>
        <dbReference type="Rhea" id="RHEA:67812"/>
        <dbReference type="Rhea" id="RHEA-COMP:9685"/>
        <dbReference type="Rhea" id="RHEA-COMP:9945"/>
        <dbReference type="ChEBI" id="CHEBI:57705"/>
        <dbReference type="ChEBI" id="CHEBI:64479"/>
        <dbReference type="ChEBI" id="CHEBI:78827"/>
        <dbReference type="ChEBI" id="CHEBI:173225"/>
        <dbReference type="EC" id="2.3.1.129"/>
    </reaction>
</comment>
<keyword evidence="6 8" id="KW-0443">Lipid metabolism</keyword>
<dbReference type="EMBL" id="JACJKX010000007">
    <property type="protein sequence ID" value="MBM6928639.1"/>
    <property type="molecule type" value="Genomic_DNA"/>
</dbReference>
<keyword evidence="11" id="KW-1185">Reference proteome</keyword>
<dbReference type="PANTHER" id="PTHR43480">
    <property type="entry name" value="ACYL-[ACYL-CARRIER-PROTEIN]--UDP-N-ACETYLGLUCOSAMINE O-ACYLTRANSFERASE"/>
    <property type="match status" value="1"/>
</dbReference>
<dbReference type="InterPro" id="IPR037157">
    <property type="entry name" value="Acetyltransf_C_sf"/>
</dbReference>
<evidence type="ECO:0000256" key="2">
    <source>
        <dbReference type="ARBA" id="ARBA00022516"/>
    </source>
</evidence>
<comment type="subcellular location">
    <subcellularLocation>
        <location evidence="8">Cytoplasm</location>
    </subcellularLocation>
</comment>
<evidence type="ECO:0000256" key="8">
    <source>
        <dbReference type="HAMAP-Rule" id="MF_00387"/>
    </source>
</evidence>
<dbReference type="Proteomes" id="UP000777002">
    <property type="component" value="Unassembled WGS sequence"/>
</dbReference>
<keyword evidence="3 8" id="KW-0441">Lipid A biosynthesis</keyword>
<dbReference type="PANTHER" id="PTHR43480:SF1">
    <property type="entry name" value="ACYL-[ACYL-CARRIER-PROTEIN]--UDP-N-ACETYLGLUCOSAMINE O-ACYLTRANSFERASE, MITOCHONDRIAL-RELATED"/>
    <property type="match status" value="1"/>
</dbReference>
<comment type="pathway">
    <text evidence="8">Glycolipid biosynthesis; lipid IV(A) biosynthesis; lipid IV(A) from (3R)-3-hydroxytetradecanoyl-[acyl-carrier-protein] and UDP-N-acetyl-alpha-D-glucosamine: step 1/6.</text>
</comment>
<evidence type="ECO:0000256" key="4">
    <source>
        <dbReference type="ARBA" id="ARBA00022679"/>
    </source>
</evidence>
<dbReference type="CDD" id="cd03351">
    <property type="entry name" value="LbH_UDP-GlcNAc_AT"/>
    <property type="match status" value="1"/>
</dbReference>
<keyword evidence="1 8" id="KW-0963">Cytoplasm</keyword>
<comment type="similarity">
    <text evidence="8">Belongs to the transferase hexapeptide repeat family. LpxA subfamily.</text>
</comment>
<protein>
    <recommendedName>
        <fullName evidence="8">Acyl-[acyl-carrier-protein]--UDP-N-acetylglucosamine O-acyltransferase</fullName>
        <shortName evidence="8">UDP-N-acetylglucosamine acyltransferase</shortName>
        <ecNumber evidence="8">2.3.1.129</ecNumber>
    </recommendedName>
</protein>
<keyword evidence="4 8" id="KW-0808">Transferase</keyword>
<dbReference type="PIRSF" id="PIRSF000456">
    <property type="entry name" value="UDP-GlcNAc_acltr"/>
    <property type="match status" value="1"/>
</dbReference>
<comment type="subunit">
    <text evidence="8">Homotrimer.</text>
</comment>
<evidence type="ECO:0000256" key="6">
    <source>
        <dbReference type="ARBA" id="ARBA00023098"/>
    </source>
</evidence>
<keyword evidence="7 8" id="KW-0012">Acyltransferase</keyword>
<evidence type="ECO:0000256" key="5">
    <source>
        <dbReference type="ARBA" id="ARBA00022737"/>
    </source>
</evidence>
<evidence type="ECO:0000256" key="3">
    <source>
        <dbReference type="ARBA" id="ARBA00022556"/>
    </source>
</evidence>
<comment type="function">
    <text evidence="8">Involved in the biosynthesis of lipid A, a phosphorylated glycolipid that anchors the lipopolysaccharide to the outer membrane of the cell.</text>
</comment>
<dbReference type="InterPro" id="IPR001451">
    <property type="entry name" value="Hexapep"/>
</dbReference>
<evidence type="ECO:0000256" key="7">
    <source>
        <dbReference type="ARBA" id="ARBA00023315"/>
    </source>
</evidence>
<dbReference type="Gene3D" id="1.20.1180.10">
    <property type="entry name" value="Udp N-acetylglucosamine O-acyltransferase, C-terminal domain"/>
    <property type="match status" value="1"/>
</dbReference>
<dbReference type="NCBIfam" id="TIGR01852">
    <property type="entry name" value="lipid_A_lpxA"/>
    <property type="match status" value="1"/>
</dbReference>
<proteinExistence type="inferred from homology"/>
<dbReference type="InterPro" id="IPR010137">
    <property type="entry name" value="Lipid_A_LpxA"/>
</dbReference>
<reference evidence="10 11" key="1">
    <citation type="journal article" date="2021" name="Sci. Rep.">
        <title>The distribution of antibiotic resistance genes in chicken gut microbiota commensals.</title>
        <authorList>
            <person name="Juricova H."/>
            <person name="Matiasovicova J."/>
            <person name="Kubasova T."/>
            <person name="Cejkova D."/>
            <person name="Rychlik I."/>
        </authorList>
    </citation>
    <scope>NUCLEOTIDE SEQUENCE [LARGE SCALE GENOMIC DNA]</scope>
    <source>
        <strain evidence="10 11">An562</strain>
    </source>
</reference>
<keyword evidence="5 8" id="KW-0677">Repeat</keyword>
<dbReference type="EC" id="2.3.1.129" evidence="8"/>
<dbReference type="NCBIfam" id="NF003657">
    <property type="entry name" value="PRK05289.1"/>
    <property type="match status" value="1"/>
</dbReference>
<feature type="domain" description="UDP N-acetylglucosamine O-acyltransferase C-terminal" evidence="9">
    <location>
        <begin position="176"/>
        <end position="261"/>
    </location>
</feature>
<comment type="caution">
    <text evidence="10">The sequence shown here is derived from an EMBL/GenBank/DDBJ whole genome shotgun (WGS) entry which is preliminary data.</text>
</comment>
<accession>A0ABS2GT70</accession>
<evidence type="ECO:0000313" key="10">
    <source>
        <dbReference type="EMBL" id="MBM6928639.1"/>
    </source>
</evidence>
<dbReference type="HAMAP" id="MF_00387">
    <property type="entry name" value="LpxA"/>
    <property type="match status" value="1"/>
</dbReference>
<gene>
    <name evidence="8 10" type="primary">lpxA</name>
    <name evidence="10" type="ORF">H5985_05065</name>
</gene>
<dbReference type="GO" id="GO:0008780">
    <property type="term" value="F:acyl-[acyl-carrier-protein]-UDP-N-acetylglucosamine O-acyltransferase activity"/>
    <property type="evidence" value="ECO:0007669"/>
    <property type="project" value="UniProtKB-EC"/>
</dbReference>
<organism evidence="10 11">
    <name type="scientific">Parasutterella secunda</name>
    <dbReference type="NCBI Taxonomy" id="626947"/>
    <lineage>
        <taxon>Bacteria</taxon>
        <taxon>Pseudomonadati</taxon>
        <taxon>Pseudomonadota</taxon>
        <taxon>Betaproteobacteria</taxon>
        <taxon>Burkholderiales</taxon>
        <taxon>Sutterellaceae</taxon>
        <taxon>Parasutterella</taxon>
    </lineage>
</organism>
<dbReference type="Pfam" id="PF13720">
    <property type="entry name" value="Acetyltransf_11"/>
    <property type="match status" value="1"/>
</dbReference>
<dbReference type="PROSITE" id="PS00101">
    <property type="entry name" value="HEXAPEP_TRANSFERASES"/>
    <property type="match status" value="2"/>
</dbReference>
<evidence type="ECO:0000256" key="1">
    <source>
        <dbReference type="ARBA" id="ARBA00022490"/>
    </source>
</evidence>
<evidence type="ECO:0000313" key="11">
    <source>
        <dbReference type="Proteomes" id="UP000777002"/>
    </source>
</evidence>
<name>A0ABS2GT70_9BURK</name>